<comment type="caution">
    <text evidence="1">The sequence shown here is derived from an EMBL/GenBank/DDBJ whole genome shotgun (WGS) entry which is preliminary data.</text>
</comment>
<reference evidence="1 2" key="1">
    <citation type="submission" date="2018-11" db="EMBL/GenBank/DDBJ databases">
        <title>Sequencing the genomes of 1000 actinobacteria strains.</title>
        <authorList>
            <person name="Klenk H.-P."/>
        </authorList>
    </citation>
    <scope>NUCLEOTIDE SEQUENCE [LARGE SCALE GENOMIC DNA]</scope>
    <source>
        <strain evidence="1 2">DSM 44348</strain>
    </source>
</reference>
<proteinExistence type="predicted"/>
<organism evidence="1 2">
    <name type="scientific">Amycolatopsis thermoflava</name>
    <dbReference type="NCBI Taxonomy" id="84480"/>
    <lineage>
        <taxon>Bacteria</taxon>
        <taxon>Bacillati</taxon>
        <taxon>Actinomycetota</taxon>
        <taxon>Actinomycetes</taxon>
        <taxon>Pseudonocardiales</taxon>
        <taxon>Pseudonocardiaceae</taxon>
        <taxon>Amycolatopsis</taxon>
        <taxon>Amycolatopsis methanolica group</taxon>
    </lineage>
</organism>
<dbReference type="Proteomes" id="UP000274843">
    <property type="component" value="Unassembled WGS sequence"/>
</dbReference>
<protein>
    <submittedName>
        <fullName evidence="1">Uncharacterized protein</fullName>
    </submittedName>
</protein>
<accession>A0A3N2GQS3</accession>
<dbReference type="AlphaFoldDB" id="A0A3N2GQS3"/>
<dbReference type="GeneID" id="301849288"/>
<name>A0A3N2GQS3_9PSEU</name>
<keyword evidence="2" id="KW-1185">Reference proteome</keyword>
<evidence type="ECO:0000313" key="1">
    <source>
        <dbReference type="EMBL" id="ROS38967.1"/>
    </source>
</evidence>
<gene>
    <name evidence="1" type="ORF">EDD35_1259</name>
</gene>
<dbReference type="RefSeq" id="WP_167498992.1">
    <property type="nucleotide sequence ID" value="NZ_CBDRBK010000013.1"/>
</dbReference>
<sequence length="84" mass="8755">MSSPYDGQVRSSSATTGRWSEAVVATARAARIPTAAQSGRTVSGCGDGNAWPGRTPLRWPVSGRPALYVTALNDPAVLPHLLHA</sequence>
<evidence type="ECO:0000313" key="2">
    <source>
        <dbReference type="Proteomes" id="UP000274843"/>
    </source>
</evidence>
<dbReference type="EMBL" id="RKHY01000001">
    <property type="protein sequence ID" value="ROS38967.1"/>
    <property type="molecule type" value="Genomic_DNA"/>
</dbReference>